<dbReference type="GO" id="GO:0005886">
    <property type="term" value="C:plasma membrane"/>
    <property type="evidence" value="ECO:0007669"/>
    <property type="project" value="UniProtKB-SubCell"/>
</dbReference>
<reference evidence="7" key="1">
    <citation type="submission" date="2021-02" db="EMBL/GenBank/DDBJ databases">
        <title>Natronoglycomyces albus gen. nov., sp. nov, a haloalkaliphilic actinobacterium from a soda solonchak soil.</title>
        <authorList>
            <person name="Sorokin D.Y."/>
            <person name="Khijniak T.V."/>
            <person name="Zakharycheva A.P."/>
            <person name="Boueva O.V."/>
            <person name="Ariskina E.V."/>
            <person name="Hahnke R.L."/>
            <person name="Bunk B."/>
            <person name="Sproer C."/>
            <person name="Schumann P."/>
            <person name="Evtushenko L.I."/>
            <person name="Kublanov I.V."/>
        </authorList>
    </citation>
    <scope>NUCLEOTIDE SEQUENCE</scope>
    <source>
        <strain evidence="7">DSM 106290</strain>
    </source>
</reference>
<evidence type="ECO:0000256" key="2">
    <source>
        <dbReference type="ARBA" id="ARBA00007161"/>
    </source>
</evidence>
<protein>
    <recommendedName>
        <fullName evidence="6">Band 7 domain-containing protein</fullName>
    </recommendedName>
</protein>
<keyword evidence="5" id="KW-0175">Coiled coil</keyword>
<evidence type="ECO:0000256" key="4">
    <source>
        <dbReference type="ARBA" id="ARBA00023136"/>
    </source>
</evidence>
<keyword evidence="3" id="KW-1003">Cell membrane</keyword>
<dbReference type="EMBL" id="CP070496">
    <property type="protein sequence ID" value="QSB05210.1"/>
    <property type="molecule type" value="Genomic_DNA"/>
</dbReference>
<dbReference type="KEGG" id="nav:JQS30_15860"/>
<accession>A0A895XSH1</accession>
<feature type="domain" description="Band 7" evidence="6">
    <location>
        <begin position="9"/>
        <end position="151"/>
    </location>
</feature>
<dbReference type="InterPro" id="IPR036013">
    <property type="entry name" value="Band_7/SPFH_dom_sf"/>
</dbReference>
<dbReference type="PANTHER" id="PTHR13806">
    <property type="entry name" value="FLOTILLIN-RELATED"/>
    <property type="match status" value="1"/>
</dbReference>
<sequence>MVFRLYRKVEQGRAIIVSKMRSVRVSFTSALVLPVVHKAEYMDISVKTIDINRTGHDGLICQDNIRADIRITFFVRVNKTQEDVIKVAQSIGTARASDQDTLQELFNAKFSEALKTVGKQLDFTDLYTDREQFRDRIINVIGTDLNGYSLEDAAIDYLEQTPMSQLDPQNILDAQGIRKITELTTKENITTNEHRRHEEREIKRQDVDARETILELERRQEEAEIRQQREIETLRAREEAEVAKVQNEERLKAETARIRTDEQTGIQIENQQREIAVASKNRERVIAVETERIEKDRILEVVARDREQELATIAKDKEVEAEKRDIAEVIRERIAVEKTVAEQEESIKRLRAVEEAERNRDAIVIAAEAEAQENLVKDIKAAEAAESAAKHKARERLTLAEADQQAAEMDAAAKKRQADGDQALAAAPGLAEAQVQEQTAVAIEKTGLAEAKAKEAAARADAEAIEASGLAEAKTMREKLRSESEGLTEKAAAMAALDAASREHEEYRLRLEADRDLRMAEIDARRDIAAQQAEVLAKGLESADISLVGGDSQFFDRVVGAIGYGKAVDGFMKHSDVASAAVGGFLNGSSDFSEMFREAIANVSTEDIKNLSVSALLVKLINNAGEGDAQPLYQLLEQAKGLGIANRPAADISGMPQKS</sequence>
<evidence type="ECO:0000256" key="3">
    <source>
        <dbReference type="ARBA" id="ARBA00022475"/>
    </source>
</evidence>
<proteinExistence type="inferred from homology"/>
<dbReference type="SUPFAM" id="SSF117892">
    <property type="entry name" value="Band 7/SPFH domain"/>
    <property type="match status" value="1"/>
</dbReference>
<evidence type="ECO:0000313" key="8">
    <source>
        <dbReference type="Proteomes" id="UP000662939"/>
    </source>
</evidence>
<keyword evidence="8" id="KW-1185">Reference proteome</keyword>
<dbReference type="PANTHER" id="PTHR13806:SF31">
    <property type="entry name" value="FLOTILLIN-LIKE PROTEIN 1-RELATED"/>
    <property type="match status" value="1"/>
</dbReference>
<organism evidence="7 8">
    <name type="scientific">Natronoglycomyces albus</name>
    <dbReference type="NCBI Taxonomy" id="2811108"/>
    <lineage>
        <taxon>Bacteria</taxon>
        <taxon>Bacillati</taxon>
        <taxon>Actinomycetota</taxon>
        <taxon>Actinomycetes</taxon>
        <taxon>Glycomycetales</taxon>
        <taxon>Glycomycetaceae</taxon>
        <taxon>Natronoglycomyces</taxon>
    </lineage>
</organism>
<comment type="similarity">
    <text evidence="2">Belongs to the band 7/mec-2 family. Flotillin subfamily.</text>
</comment>
<dbReference type="InterPro" id="IPR001107">
    <property type="entry name" value="Band_7"/>
</dbReference>
<evidence type="ECO:0000256" key="1">
    <source>
        <dbReference type="ARBA" id="ARBA00004236"/>
    </source>
</evidence>
<comment type="subcellular location">
    <subcellularLocation>
        <location evidence="1">Cell membrane</location>
    </subcellularLocation>
</comment>
<dbReference type="Pfam" id="PF01145">
    <property type="entry name" value="Band_7"/>
    <property type="match status" value="1"/>
</dbReference>
<dbReference type="CDD" id="cd03399">
    <property type="entry name" value="SPFH_flotillin"/>
    <property type="match status" value="1"/>
</dbReference>
<evidence type="ECO:0000256" key="5">
    <source>
        <dbReference type="SAM" id="Coils"/>
    </source>
</evidence>
<feature type="coiled-coil region" evidence="5">
    <location>
        <begin position="448"/>
        <end position="517"/>
    </location>
</feature>
<evidence type="ECO:0000313" key="7">
    <source>
        <dbReference type="EMBL" id="QSB05210.1"/>
    </source>
</evidence>
<name>A0A895XSH1_9ACTN</name>
<keyword evidence="4" id="KW-0472">Membrane</keyword>
<dbReference type="AlphaFoldDB" id="A0A895XSH1"/>
<dbReference type="Proteomes" id="UP000662939">
    <property type="component" value="Chromosome"/>
</dbReference>
<dbReference type="InterPro" id="IPR027705">
    <property type="entry name" value="Flotillin_fam"/>
</dbReference>
<evidence type="ECO:0000259" key="6">
    <source>
        <dbReference type="Pfam" id="PF01145"/>
    </source>
</evidence>
<feature type="coiled-coil region" evidence="5">
    <location>
        <begin position="213"/>
        <end position="248"/>
    </location>
</feature>
<gene>
    <name evidence="7" type="ORF">JQS30_15860</name>
</gene>
<dbReference type="RefSeq" id="WP_213171212.1">
    <property type="nucleotide sequence ID" value="NZ_CP070496.1"/>
</dbReference>
<dbReference type="Gene3D" id="3.30.479.30">
    <property type="entry name" value="Band 7 domain"/>
    <property type="match status" value="1"/>
</dbReference>